<accession>A0A1D7V058</accession>
<protein>
    <submittedName>
        <fullName evidence="2">Uncharacterized protein</fullName>
    </submittedName>
</protein>
<name>A0A1D7V058_9LEPT</name>
<dbReference type="Proteomes" id="UP000094197">
    <property type="component" value="Chromosome 1"/>
</dbReference>
<evidence type="ECO:0000313" key="2">
    <source>
        <dbReference type="EMBL" id="AOP35200.1"/>
    </source>
</evidence>
<evidence type="ECO:0000313" key="3">
    <source>
        <dbReference type="Proteomes" id="UP000094197"/>
    </source>
</evidence>
<feature type="compositionally biased region" description="Basic and acidic residues" evidence="1">
    <location>
        <begin position="18"/>
        <end position="27"/>
    </location>
</feature>
<evidence type="ECO:0000256" key="1">
    <source>
        <dbReference type="SAM" id="MobiDB-lite"/>
    </source>
</evidence>
<reference evidence="2 3" key="1">
    <citation type="submission" date="2016-04" db="EMBL/GenBank/DDBJ databases">
        <title>Complete genome seqeunce of Leptospira alstonii serovar Room22.</title>
        <authorList>
            <person name="Nally J.E."/>
            <person name="Bayles D.O."/>
            <person name="Hurley D."/>
            <person name="Fanning S."/>
            <person name="McMahon B.J."/>
            <person name="Arent Z."/>
        </authorList>
    </citation>
    <scope>NUCLEOTIDE SEQUENCE [LARGE SCALE GENOMIC DNA]</scope>
    <source>
        <strain evidence="2 3">GWTS #1</strain>
    </source>
</reference>
<organism evidence="2 3">
    <name type="scientific">Leptospira tipperaryensis</name>
    <dbReference type="NCBI Taxonomy" id="2564040"/>
    <lineage>
        <taxon>Bacteria</taxon>
        <taxon>Pseudomonadati</taxon>
        <taxon>Spirochaetota</taxon>
        <taxon>Spirochaetia</taxon>
        <taxon>Leptospirales</taxon>
        <taxon>Leptospiraceae</taxon>
        <taxon>Leptospira</taxon>
    </lineage>
</organism>
<gene>
    <name evidence="2" type="ORF">A0128_15940</name>
</gene>
<sequence>MENYVSLAKNRRFLKEFGGERREEKKTQNFPHGGILLRSPKKKGSSYISPFTEESKSSGFRTRF</sequence>
<dbReference type="EMBL" id="CP015217">
    <property type="protein sequence ID" value="AOP35200.1"/>
    <property type="molecule type" value="Genomic_DNA"/>
</dbReference>
<dbReference type="KEGG" id="laj:A0128_15940"/>
<dbReference type="AlphaFoldDB" id="A0A1D7V058"/>
<keyword evidence="3" id="KW-1185">Reference proteome</keyword>
<feature type="region of interest" description="Disordered" evidence="1">
    <location>
        <begin position="18"/>
        <end position="64"/>
    </location>
</feature>
<proteinExistence type="predicted"/>